<dbReference type="RefSeq" id="WP_188901317.1">
    <property type="nucleotide sequence ID" value="NZ_BMKS01000008.1"/>
</dbReference>
<proteinExistence type="predicted"/>
<comment type="caution">
    <text evidence="3">The sequence shown here is derived from an EMBL/GenBank/DDBJ whole genome shotgun (WGS) entry which is preliminary data.</text>
</comment>
<dbReference type="AlphaFoldDB" id="A0A8J3ED26"/>
<feature type="region of interest" description="Disordered" evidence="1">
    <location>
        <begin position="1"/>
        <end position="28"/>
    </location>
</feature>
<evidence type="ECO:0000256" key="2">
    <source>
        <dbReference type="SAM" id="Phobius"/>
    </source>
</evidence>
<accession>A0A8J3ED26</accession>
<reference evidence="3 4" key="1">
    <citation type="journal article" date="2014" name="Int. J. Syst. Evol. Microbiol.">
        <title>Complete genome sequence of Corynebacterium casei LMG S-19264T (=DSM 44701T), isolated from a smear-ripened cheese.</title>
        <authorList>
            <consortium name="US DOE Joint Genome Institute (JGI-PGF)"/>
            <person name="Walter F."/>
            <person name="Albersmeier A."/>
            <person name="Kalinowski J."/>
            <person name="Ruckert C."/>
        </authorList>
    </citation>
    <scope>NUCLEOTIDE SEQUENCE [LARGE SCALE GENOMIC DNA]</scope>
    <source>
        <strain evidence="3 4">CGMCC 1.16330</strain>
    </source>
</reference>
<keyword evidence="2" id="KW-0472">Membrane</keyword>
<name>A0A8J3ED26_9PROT</name>
<feature type="transmembrane region" description="Helical" evidence="2">
    <location>
        <begin position="45"/>
        <end position="64"/>
    </location>
</feature>
<evidence type="ECO:0000313" key="3">
    <source>
        <dbReference type="EMBL" id="GGG39119.1"/>
    </source>
</evidence>
<dbReference type="Proteomes" id="UP000597507">
    <property type="component" value="Unassembled WGS sequence"/>
</dbReference>
<protein>
    <submittedName>
        <fullName evidence="3">Uncharacterized protein</fullName>
    </submittedName>
</protein>
<keyword evidence="2" id="KW-0812">Transmembrane</keyword>
<organism evidence="3 4">
    <name type="scientific">Caldovatus sediminis</name>
    <dbReference type="NCBI Taxonomy" id="2041189"/>
    <lineage>
        <taxon>Bacteria</taxon>
        <taxon>Pseudomonadati</taxon>
        <taxon>Pseudomonadota</taxon>
        <taxon>Alphaproteobacteria</taxon>
        <taxon>Acetobacterales</taxon>
        <taxon>Roseomonadaceae</taxon>
        <taxon>Caldovatus</taxon>
    </lineage>
</organism>
<keyword evidence="4" id="KW-1185">Reference proteome</keyword>
<gene>
    <name evidence="3" type="ORF">GCM10010964_28370</name>
</gene>
<sequence>MTTRNDARRAGAPRNDTAARHDARRATARDRSVLLGSFPLPLRRLWGMALLGLTFWLASMLALFH</sequence>
<dbReference type="EMBL" id="BMKS01000008">
    <property type="protein sequence ID" value="GGG39119.1"/>
    <property type="molecule type" value="Genomic_DNA"/>
</dbReference>
<feature type="compositionally biased region" description="Basic and acidic residues" evidence="1">
    <location>
        <begin position="17"/>
        <end position="28"/>
    </location>
</feature>
<keyword evidence="2" id="KW-1133">Transmembrane helix</keyword>
<evidence type="ECO:0000256" key="1">
    <source>
        <dbReference type="SAM" id="MobiDB-lite"/>
    </source>
</evidence>
<evidence type="ECO:0000313" key="4">
    <source>
        <dbReference type="Proteomes" id="UP000597507"/>
    </source>
</evidence>